<dbReference type="SUPFAM" id="SSF58100">
    <property type="entry name" value="Bacterial hemolysins"/>
    <property type="match status" value="1"/>
</dbReference>
<sequence length="374" mass="40908">MLNTVSPAYCQTHHELQTLIAQSSKLPDDQVKGGLGILTAQISDPTLQSAIEDEIKDLSLRVISLEKTFIAVDALICRQDVDQTRVAALSKSWKSLHQEYRQLLVSSSQVAGQAHDLANDFASKFLPSLASETTSGLDKVTSIQKYVKHVGDNDQNAERLSEELKKLQRNVAEFLNSWPSWDSVDVGIKMLDNEIGSLQHTVTDLLSNVSTLQRKFTYAIAPPPGITAVLGSVLPSFWTGALANAIASLVDPSLVAKIKSEAPALKPELSARRSQRAQAEAILTPQQQLQAYLMDMSTDLEGIIEPLNAMTKISHSIHSDMLVIDLTMVSGVFKPDTKQLVAPRLQAFSELYKLASKAFTGYQTIIDAFIAHLS</sequence>
<keyword evidence="1" id="KW-0175">Coiled coil</keyword>
<gene>
    <name evidence="2" type="ORF">BXZ70DRAFT_913832</name>
</gene>
<comment type="caution">
    <text evidence="2">The sequence shown here is derived from an EMBL/GenBank/DDBJ whole genome shotgun (WGS) entry which is preliminary data.</text>
</comment>
<dbReference type="Gene3D" id="1.20.1170.10">
    <property type="match status" value="1"/>
</dbReference>
<dbReference type="EMBL" id="JAEVFJ010000001">
    <property type="protein sequence ID" value="KAH8108036.1"/>
    <property type="molecule type" value="Genomic_DNA"/>
</dbReference>
<organism evidence="2 3">
    <name type="scientific">Cristinia sonorae</name>
    <dbReference type="NCBI Taxonomy" id="1940300"/>
    <lineage>
        <taxon>Eukaryota</taxon>
        <taxon>Fungi</taxon>
        <taxon>Dikarya</taxon>
        <taxon>Basidiomycota</taxon>
        <taxon>Agaricomycotina</taxon>
        <taxon>Agaricomycetes</taxon>
        <taxon>Agaricomycetidae</taxon>
        <taxon>Agaricales</taxon>
        <taxon>Pleurotineae</taxon>
        <taxon>Stephanosporaceae</taxon>
        <taxon>Cristinia</taxon>
    </lineage>
</organism>
<keyword evidence="3" id="KW-1185">Reference proteome</keyword>
<evidence type="ECO:0000313" key="2">
    <source>
        <dbReference type="EMBL" id="KAH8108036.1"/>
    </source>
</evidence>
<evidence type="ECO:0000313" key="3">
    <source>
        <dbReference type="Proteomes" id="UP000813824"/>
    </source>
</evidence>
<proteinExistence type="predicted"/>
<feature type="coiled-coil region" evidence="1">
    <location>
        <begin position="150"/>
        <end position="177"/>
    </location>
</feature>
<reference evidence="2" key="1">
    <citation type="journal article" date="2021" name="New Phytol.">
        <title>Evolutionary innovations through gain and loss of genes in the ectomycorrhizal Boletales.</title>
        <authorList>
            <person name="Wu G."/>
            <person name="Miyauchi S."/>
            <person name="Morin E."/>
            <person name="Kuo A."/>
            <person name="Drula E."/>
            <person name="Varga T."/>
            <person name="Kohler A."/>
            <person name="Feng B."/>
            <person name="Cao Y."/>
            <person name="Lipzen A."/>
            <person name="Daum C."/>
            <person name="Hundley H."/>
            <person name="Pangilinan J."/>
            <person name="Johnson J."/>
            <person name="Barry K."/>
            <person name="LaButti K."/>
            <person name="Ng V."/>
            <person name="Ahrendt S."/>
            <person name="Min B."/>
            <person name="Choi I.G."/>
            <person name="Park H."/>
            <person name="Plett J.M."/>
            <person name="Magnuson J."/>
            <person name="Spatafora J.W."/>
            <person name="Nagy L.G."/>
            <person name="Henrissat B."/>
            <person name="Grigoriev I.V."/>
            <person name="Yang Z.L."/>
            <person name="Xu J."/>
            <person name="Martin F.M."/>
        </authorList>
    </citation>
    <scope>NUCLEOTIDE SEQUENCE</scope>
    <source>
        <strain evidence="2">KKN 215</strain>
    </source>
</reference>
<dbReference type="OrthoDB" id="3229785at2759"/>
<name>A0A8K0XWM2_9AGAR</name>
<dbReference type="Proteomes" id="UP000813824">
    <property type="component" value="Unassembled WGS sequence"/>
</dbReference>
<dbReference type="AlphaFoldDB" id="A0A8K0XWM2"/>
<protein>
    <submittedName>
        <fullName evidence="2">Uncharacterized protein</fullName>
    </submittedName>
</protein>
<evidence type="ECO:0000256" key="1">
    <source>
        <dbReference type="SAM" id="Coils"/>
    </source>
</evidence>
<accession>A0A8K0XWM2</accession>